<evidence type="ECO:0000313" key="5">
    <source>
        <dbReference type="EMBL" id="MCL1127928.1"/>
    </source>
</evidence>
<dbReference type="SMART" id="SM00422">
    <property type="entry name" value="HTH_MERR"/>
    <property type="match status" value="1"/>
</dbReference>
<dbReference type="PROSITE" id="PS00552">
    <property type="entry name" value="HTH_MERR_1"/>
    <property type="match status" value="1"/>
</dbReference>
<dbReference type="PANTHER" id="PTHR30204:SF94">
    <property type="entry name" value="HEAVY METAL-DEPENDENT TRANSCRIPTIONAL REGULATOR HI_0293-RELATED"/>
    <property type="match status" value="1"/>
</dbReference>
<dbReference type="RefSeq" id="WP_248943353.1">
    <property type="nucleotide sequence ID" value="NZ_JAKIKS010000254.1"/>
</dbReference>
<keyword evidence="1" id="KW-0805">Transcription regulation</keyword>
<evidence type="ECO:0000313" key="6">
    <source>
        <dbReference type="Proteomes" id="UP001203423"/>
    </source>
</evidence>
<dbReference type="EMBL" id="JAKIKS010000254">
    <property type="protein sequence ID" value="MCL1127928.1"/>
    <property type="molecule type" value="Genomic_DNA"/>
</dbReference>
<evidence type="ECO:0000256" key="3">
    <source>
        <dbReference type="ARBA" id="ARBA00023163"/>
    </source>
</evidence>
<keyword evidence="3" id="KW-0804">Transcription</keyword>
<evidence type="ECO:0000259" key="4">
    <source>
        <dbReference type="PROSITE" id="PS50937"/>
    </source>
</evidence>
<sequence>MKIGELAKLSGVAAHTIRFYETKGLLPKASRNVNGYRHYNNESVQRLATIQCAKRLGFSLEDILTVLAHSEPAKGLDHDKVLQQLDVRLLEVKQLIKALLVQQNEITLFKQQLQTTWQQGKCMQADALFDSNSAMITE</sequence>
<name>A0ABT0LJS1_9GAMM</name>
<dbReference type="InterPro" id="IPR000551">
    <property type="entry name" value="MerR-type_HTH_dom"/>
</dbReference>
<reference evidence="5 6" key="1">
    <citation type="submission" date="2022-01" db="EMBL/GenBank/DDBJ databases">
        <title>Whole genome-based taxonomy of the Shewanellaceae.</title>
        <authorList>
            <person name="Martin-Rodriguez A.J."/>
        </authorList>
    </citation>
    <scope>NUCLEOTIDE SEQUENCE [LARGE SCALE GENOMIC DNA]</scope>
    <source>
        <strain evidence="5 6">DSM 17177</strain>
    </source>
</reference>
<protein>
    <submittedName>
        <fullName evidence="5">MerR family transcriptional regulator</fullName>
    </submittedName>
</protein>
<accession>A0ABT0LJS1</accession>
<evidence type="ECO:0000256" key="1">
    <source>
        <dbReference type="ARBA" id="ARBA00023015"/>
    </source>
</evidence>
<proteinExistence type="predicted"/>
<dbReference type="SUPFAM" id="SSF46955">
    <property type="entry name" value="Putative DNA-binding domain"/>
    <property type="match status" value="1"/>
</dbReference>
<feature type="domain" description="HTH merR-type" evidence="4">
    <location>
        <begin position="1"/>
        <end position="69"/>
    </location>
</feature>
<dbReference type="Gene3D" id="1.10.1660.10">
    <property type="match status" value="1"/>
</dbReference>
<dbReference type="PRINTS" id="PR00040">
    <property type="entry name" value="HTHMERR"/>
</dbReference>
<evidence type="ECO:0000256" key="2">
    <source>
        <dbReference type="ARBA" id="ARBA00023125"/>
    </source>
</evidence>
<keyword evidence="2" id="KW-0238">DNA-binding</keyword>
<gene>
    <name evidence="5" type="ORF">L2764_26610</name>
</gene>
<dbReference type="Proteomes" id="UP001203423">
    <property type="component" value="Unassembled WGS sequence"/>
</dbReference>
<keyword evidence="6" id="KW-1185">Reference proteome</keyword>
<dbReference type="PROSITE" id="PS50937">
    <property type="entry name" value="HTH_MERR_2"/>
    <property type="match status" value="1"/>
</dbReference>
<dbReference type="InterPro" id="IPR047057">
    <property type="entry name" value="MerR_fam"/>
</dbReference>
<dbReference type="PANTHER" id="PTHR30204">
    <property type="entry name" value="REDOX-CYCLING DRUG-SENSING TRANSCRIPTIONAL ACTIVATOR SOXR"/>
    <property type="match status" value="1"/>
</dbReference>
<organism evidence="5 6">
    <name type="scientific">Shewanella surugensis</name>
    <dbReference type="NCBI Taxonomy" id="212020"/>
    <lineage>
        <taxon>Bacteria</taxon>
        <taxon>Pseudomonadati</taxon>
        <taxon>Pseudomonadota</taxon>
        <taxon>Gammaproteobacteria</taxon>
        <taxon>Alteromonadales</taxon>
        <taxon>Shewanellaceae</taxon>
        <taxon>Shewanella</taxon>
    </lineage>
</organism>
<dbReference type="Pfam" id="PF13411">
    <property type="entry name" value="MerR_1"/>
    <property type="match status" value="1"/>
</dbReference>
<dbReference type="InterPro" id="IPR009061">
    <property type="entry name" value="DNA-bd_dom_put_sf"/>
</dbReference>
<comment type="caution">
    <text evidence="5">The sequence shown here is derived from an EMBL/GenBank/DDBJ whole genome shotgun (WGS) entry which is preliminary data.</text>
</comment>